<accession>A0ACB8QF80</accession>
<proteinExistence type="predicted"/>
<sequence length="244" mass="27411">MCHATREGGVKKRGATLGSVRERLCAGGPWQSGSSISNTRGCTVPSTSAAIRPSQTNKKSKVVRRHIFRRRPLAHLQLRPDANWLHLEGDPVARWWLSESNVSESYDTPRARRFNLRVKIELSFSNVYRARWCGHVVVVNIPARMAPKATRANEMGMWKALGWATGESPRFCLSRAAVDPYYKDGSLVTYLMLSPSMPVPRFLSISHSGALERLGRLRHLTTLDLDGPDHHHITVCLERGAHER</sequence>
<reference evidence="1" key="1">
    <citation type="submission" date="2021-02" db="EMBL/GenBank/DDBJ databases">
        <authorList>
            <consortium name="DOE Joint Genome Institute"/>
            <person name="Ahrendt S."/>
            <person name="Looney B.P."/>
            <person name="Miyauchi S."/>
            <person name="Morin E."/>
            <person name="Drula E."/>
            <person name="Courty P.E."/>
            <person name="Chicoki N."/>
            <person name="Fauchery L."/>
            <person name="Kohler A."/>
            <person name="Kuo A."/>
            <person name="Labutti K."/>
            <person name="Pangilinan J."/>
            <person name="Lipzen A."/>
            <person name="Riley R."/>
            <person name="Andreopoulos W."/>
            <person name="He G."/>
            <person name="Johnson J."/>
            <person name="Barry K.W."/>
            <person name="Grigoriev I.V."/>
            <person name="Nagy L."/>
            <person name="Hibbett D."/>
            <person name="Henrissat B."/>
            <person name="Matheny P.B."/>
            <person name="Labbe J."/>
            <person name="Martin F."/>
        </authorList>
    </citation>
    <scope>NUCLEOTIDE SEQUENCE</scope>
    <source>
        <strain evidence="1">EC-137</strain>
    </source>
</reference>
<protein>
    <submittedName>
        <fullName evidence="1">Uncharacterized protein</fullName>
    </submittedName>
</protein>
<dbReference type="Proteomes" id="UP000814128">
    <property type="component" value="Unassembled WGS sequence"/>
</dbReference>
<comment type="caution">
    <text evidence="1">The sequence shown here is derived from an EMBL/GenBank/DDBJ whole genome shotgun (WGS) entry which is preliminary data.</text>
</comment>
<evidence type="ECO:0000313" key="2">
    <source>
        <dbReference type="Proteomes" id="UP000814128"/>
    </source>
</evidence>
<dbReference type="EMBL" id="MU273626">
    <property type="protein sequence ID" value="KAI0030345.1"/>
    <property type="molecule type" value="Genomic_DNA"/>
</dbReference>
<keyword evidence="2" id="KW-1185">Reference proteome</keyword>
<reference evidence="1" key="2">
    <citation type="journal article" date="2022" name="New Phytol.">
        <title>Evolutionary transition to the ectomycorrhizal habit in the genomes of a hyperdiverse lineage of mushroom-forming fungi.</title>
        <authorList>
            <person name="Looney B."/>
            <person name="Miyauchi S."/>
            <person name="Morin E."/>
            <person name="Drula E."/>
            <person name="Courty P.E."/>
            <person name="Kohler A."/>
            <person name="Kuo A."/>
            <person name="LaButti K."/>
            <person name="Pangilinan J."/>
            <person name="Lipzen A."/>
            <person name="Riley R."/>
            <person name="Andreopoulos W."/>
            <person name="He G."/>
            <person name="Johnson J."/>
            <person name="Nolan M."/>
            <person name="Tritt A."/>
            <person name="Barry K.W."/>
            <person name="Grigoriev I.V."/>
            <person name="Nagy L.G."/>
            <person name="Hibbett D."/>
            <person name="Henrissat B."/>
            <person name="Matheny P.B."/>
            <person name="Labbe J."/>
            <person name="Martin F.M."/>
        </authorList>
    </citation>
    <scope>NUCLEOTIDE SEQUENCE</scope>
    <source>
        <strain evidence="1">EC-137</strain>
    </source>
</reference>
<name>A0ACB8QF80_9AGAM</name>
<gene>
    <name evidence="1" type="ORF">K488DRAFT_72253</name>
</gene>
<organism evidence="1 2">
    <name type="scientific">Vararia minispora EC-137</name>
    <dbReference type="NCBI Taxonomy" id="1314806"/>
    <lineage>
        <taxon>Eukaryota</taxon>
        <taxon>Fungi</taxon>
        <taxon>Dikarya</taxon>
        <taxon>Basidiomycota</taxon>
        <taxon>Agaricomycotina</taxon>
        <taxon>Agaricomycetes</taxon>
        <taxon>Russulales</taxon>
        <taxon>Lachnocladiaceae</taxon>
        <taxon>Vararia</taxon>
    </lineage>
</organism>
<evidence type="ECO:0000313" key="1">
    <source>
        <dbReference type="EMBL" id="KAI0030345.1"/>
    </source>
</evidence>